<dbReference type="AlphaFoldDB" id="A7REX3"/>
<evidence type="ECO:0000256" key="2">
    <source>
        <dbReference type="ARBA" id="ARBA00022729"/>
    </source>
</evidence>
<sequence>MADKTLVLKASYAVDTCIEGPLHKSKPGPEGPDYAECFPWKENSCCTADFTIQLAKDRVESLYNLTYNHCGNLSQRCEAFVKNEECFWQCEPNLIKWHKSSGIIDRAPICGSYCDAWFLACQDDMTCVQDWLNGFNYTSSTYTCPVKNKCRTFKEIFKSGEVLCNTMWGSSFKYEASNKNCMVMNFTGPNPNTKVSPTISSANTIAQLSLLLPVIIVFKMLIL</sequence>
<comment type="similarity">
    <text evidence="1">Belongs to the folate receptor family.</text>
</comment>
<reference evidence="5 6" key="1">
    <citation type="journal article" date="2007" name="Science">
        <title>Sea anemone genome reveals ancestral eumetazoan gene repertoire and genomic organization.</title>
        <authorList>
            <person name="Putnam N.H."/>
            <person name="Srivastava M."/>
            <person name="Hellsten U."/>
            <person name="Dirks B."/>
            <person name="Chapman J."/>
            <person name="Salamov A."/>
            <person name="Terry A."/>
            <person name="Shapiro H."/>
            <person name="Lindquist E."/>
            <person name="Kapitonov V.V."/>
            <person name="Jurka J."/>
            <person name="Genikhovich G."/>
            <person name="Grigoriev I.V."/>
            <person name="Lucas S.M."/>
            <person name="Steele R.E."/>
            <person name="Finnerty J.R."/>
            <person name="Technau U."/>
            <person name="Martindale M.Q."/>
            <person name="Rokhsar D.S."/>
        </authorList>
    </citation>
    <scope>NUCLEOTIDE SEQUENCE [LARGE SCALE GENOMIC DNA]</scope>
    <source>
        <strain evidence="6">CH2 X CH6</strain>
    </source>
</reference>
<evidence type="ECO:0000256" key="3">
    <source>
        <dbReference type="ARBA" id="ARBA00023157"/>
    </source>
</evidence>
<organism evidence="5 6">
    <name type="scientific">Nematostella vectensis</name>
    <name type="common">Starlet sea anemone</name>
    <dbReference type="NCBI Taxonomy" id="45351"/>
    <lineage>
        <taxon>Eukaryota</taxon>
        <taxon>Metazoa</taxon>
        <taxon>Cnidaria</taxon>
        <taxon>Anthozoa</taxon>
        <taxon>Hexacorallia</taxon>
        <taxon>Actiniaria</taxon>
        <taxon>Edwardsiidae</taxon>
        <taxon>Nematostella</taxon>
    </lineage>
</organism>
<dbReference type="eggNOG" id="KOG3656">
    <property type="taxonomic scope" value="Eukaryota"/>
</dbReference>
<dbReference type="PANTHER" id="PTHR10517">
    <property type="entry name" value="FOLATE RECEPTOR"/>
    <property type="match status" value="1"/>
</dbReference>
<keyword evidence="6" id="KW-1185">Reference proteome</keyword>
<keyword evidence="3" id="KW-1015">Disulfide bond</keyword>
<dbReference type="GO" id="GO:0009897">
    <property type="term" value="C:external side of plasma membrane"/>
    <property type="evidence" value="ECO:0000318"/>
    <property type="project" value="GO_Central"/>
</dbReference>
<proteinExistence type="inferred from homology"/>
<evidence type="ECO:0000259" key="4">
    <source>
        <dbReference type="Pfam" id="PF03024"/>
    </source>
</evidence>
<feature type="domain" description="Folate receptor-like" evidence="4">
    <location>
        <begin position="16"/>
        <end position="182"/>
    </location>
</feature>
<dbReference type="InterPro" id="IPR004269">
    <property type="entry name" value="Folate_rcpt"/>
</dbReference>
<dbReference type="PhylomeDB" id="A7REX3"/>
<protein>
    <recommendedName>
        <fullName evidence="4">Folate receptor-like domain-containing protein</fullName>
    </recommendedName>
</protein>
<dbReference type="Pfam" id="PF03024">
    <property type="entry name" value="Folate_rec"/>
    <property type="match status" value="1"/>
</dbReference>
<dbReference type="InParanoid" id="A7REX3"/>
<dbReference type="HOGENOM" id="CLU_070826_1_1_1"/>
<dbReference type="GO" id="GO:0038023">
    <property type="term" value="F:signaling receptor activity"/>
    <property type="evidence" value="ECO:0000318"/>
    <property type="project" value="GO_Central"/>
</dbReference>
<dbReference type="EMBL" id="DS469507">
    <property type="protein sequence ID" value="EDO49867.1"/>
    <property type="molecule type" value="Genomic_DNA"/>
</dbReference>
<evidence type="ECO:0000256" key="1">
    <source>
        <dbReference type="ARBA" id="ARBA00007932"/>
    </source>
</evidence>
<accession>A7REX3</accession>
<name>A7REX3_NEMVE</name>
<dbReference type="PANTHER" id="PTHR10517:SF14">
    <property type="entry name" value="FOLATE RECEPTOR 1-RELATED"/>
    <property type="match status" value="1"/>
</dbReference>
<keyword evidence="2" id="KW-0732">Signal</keyword>
<dbReference type="Proteomes" id="UP000001593">
    <property type="component" value="Unassembled WGS sequence"/>
</dbReference>
<evidence type="ECO:0000313" key="6">
    <source>
        <dbReference type="Proteomes" id="UP000001593"/>
    </source>
</evidence>
<dbReference type="InterPro" id="IPR018143">
    <property type="entry name" value="Folate_rcpt-like"/>
</dbReference>
<gene>
    <name evidence="5" type="ORF">NEMVEDRAFT_v1g237742</name>
</gene>
<evidence type="ECO:0000313" key="5">
    <source>
        <dbReference type="EMBL" id="EDO49867.1"/>
    </source>
</evidence>
<dbReference type="OMA" id="EECFWQC"/>